<dbReference type="Pfam" id="PF00383">
    <property type="entry name" value="dCMP_cyt_deam_1"/>
    <property type="match status" value="1"/>
</dbReference>
<dbReference type="KEGG" id="sapi:SAPIS_v1c00070"/>
<evidence type="ECO:0000256" key="1">
    <source>
        <dbReference type="ARBA" id="ARBA00022723"/>
    </source>
</evidence>
<dbReference type="Gene3D" id="3.40.140.10">
    <property type="entry name" value="Cytidine Deaminase, domain 2"/>
    <property type="match status" value="1"/>
</dbReference>
<dbReference type="PANTHER" id="PTHR11079">
    <property type="entry name" value="CYTOSINE DEAMINASE FAMILY MEMBER"/>
    <property type="match status" value="1"/>
</dbReference>
<name>V5RH39_SPIAP</name>
<dbReference type="EMBL" id="CP006682">
    <property type="protein sequence ID" value="AHB35854.1"/>
    <property type="molecule type" value="Genomic_DNA"/>
</dbReference>
<protein>
    <submittedName>
        <fullName evidence="4">tRNA-specific adenosine deaminase</fullName>
    </submittedName>
</protein>
<evidence type="ECO:0000313" key="4">
    <source>
        <dbReference type="EMBL" id="AHB35854.1"/>
    </source>
</evidence>
<dbReference type="AlphaFoldDB" id="V5RH39"/>
<dbReference type="GO" id="GO:0008270">
    <property type="term" value="F:zinc ion binding"/>
    <property type="evidence" value="ECO:0007669"/>
    <property type="project" value="InterPro"/>
</dbReference>
<dbReference type="InterPro" id="IPR016193">
    <property type="entry name" value="Cytidine_deaminase-like"/>
</dbReference>
<dbReference type="STRING" id="1276258.SAPIS_v1c00070"/>
<dbReference type="HOGENOM" id="CLU_025810_4_0_14"/>
<dbReference type="eggNOG" id="COG0590">
    <property type="taxonomic scope" value="Bacteria"/>
</dbReference>
<accession>V5RH39</accession>
<dbReference type="PANTHER" id="PTHR11079:SF179">
    <property type="entry name" value="TRNA(ADENINE(34)) DEAMINASE, CHLOROPLASTIC"/>
    <property type="match status" value="1"/>
</dbReference>
<dbReference type="InterPro" id="IPR016192">
    <property type="entry name" value="APOBEC/CMP_deaminase_Zn-bd"/>
</dbReference>
<sequence>MFDDYFNILLKELNKCLNTNDVPVAALLIRDNKVEFKARNVREKNKDIAGHAEIKVINKCFLRQKSKNMSEYKMVVSLQPCFMCIAAMEQSNIKEVYYYLNNKKCDYENLKTKLKMIKLENKERCKVLENMLVSFFQDLRKN</sequence>
<feature type="domain" description="CMP/dCMP-type deaminase" evidence="3">
    <location>
        <begin position="1"/>
        <end position="127"/>
    </location>
</feature>
<proteinExistence type="predicted"/>
<evidence type="ECO:0000313" key="5">
    <source>
        <dbReference type="Proteomes" id="UP000018550"/>
    </source>
</evidence>
<keyword evidence="5" id="KW-1185">Reference proteome</keyword>
<keyword evidence="2" id="KW-0862">Zinc</keyword>
<dbReference type="SUPFAM" id="SSF53927">
    <property type="entry name" value="Cytidine deaminase-like"/>
    <property type="match status" value="1"/>
</dbReference>
<dbReference type="GO" id="GO:0002100">
    <property type="term" value="P:tRNA wobble adenosine to inosine editing"/>
    <property type="evidence" value="ECO:0007669"/>
    <property type="project" value="InterPro"/>
</dbReference>
<dbReference type="PROSITE" id="PS00903">
    <property type="entry name" value="CYT_DCMP_DEAMINASES_1"/>
    <property type="match status" value="1"/>
</dbReference>
<dbReference type="PROSITE" id="PS51747">
    <property type="entry name" value="CYT_DCMP_DEAMINASES_2"/>
    <property type="match status" value="1"/>
</dbReference>
<dbReference type="GO" id="GO:0052717">
    <property type="term" value="F:tRNA-specific adenosine-34 deaminase activity"/>
    <property type="evidence" value="ECO:0007669"/>
    <property type="project" value="UniProtKB-EC"/>
</dbReference>
<dbReference type="InterPro" id="IPR002125">
    <property type="entry name" value="CMP_dCMP_dom"/>
</dbReference>
<gene>
    <name evidence="4" type="primary">tadA</name>
    <name evidence="4" type="ORF">SAPIS_v1c00070</name>
</gene>
<dbReference type="Proteomes" id="UP000018550">
    <property type="component" value="Chromosome"/>
</dbReference>
<keyword evidence="1" id="KW-0479">Metal-binding</keyword>
<reference evidence="4 5" key="1">
    <citation type="journal article" date="2014" name="Genome Announc.">
        <title>Complete Genome Sequence of Spiroplasma apis B31T (ATCC 33834), a Bacterium Associated with May Disease of Honeybees (Apis mellifera).</title>
        <authorList>
            <person name="Ku C."/>
            <person name="Lo W.S."/>
            <person name="Chen L.L."/>
            <person name="Kuo C.H."/>
        </authorList>
    </citation>
    <scope>NUCLEOTIDE SEQUENCE [LARGE SCALE GENOMIC DNA]</scope>
    <source>
        <strain evidence="4">B31</strain>
    </source>
</reference>
<dbReference type="RefSeq" id="WP_023788788.1">
    <property type="nucleotide sequence ID" value="NC_022998.1"/>
</dbReference>
<dbReference type="PATRIC" id="fig|1276258.3.peg.7"/>
<organism evidence="4 5">
    <name type="scientific">Spiroplasma apis B31</name>
    <dbReference type="NCBI Taxonomy" id="1276258"/>
    <lineage>
        <taxon>Bacteria</taxon>
        <taxon>Bacillati</taxon>
        <taxon>Mycoplasmatota</taxon>
        <taxon>Mollicutes</taxon>
        <taxon>Entomoplasmatales</taxon>
        <taxon>Spiroplasmataceae</taxon>
        <taxon>Spiroplasma</taxon>
    </lineage>
</organism>
<evidence type="ECO:0000259" key="3">
    <source>
        <dbReference type="PROSITE" id="PS51747"/>
    </source>
</evidence>
<dbReference type="OrthoDB" id="9802676at2"/>
<evidence type="ECO:0000256" key="2">
    <source>
        <dbReference type="ARBA" id="ARBA00022833"/>
    </source>
</evidence>